<proteinExistence type="predicted"/>
<feature type="region of interest" description="Disordered" evidence="1">
    <location>
        <begin position="1"/>
        <end position="39"/>
    </location>
</feature>
<evidence type="ECO:0000256" key="1">
    <source>
        <dbReference type="SAM" id="MobiDB-lite"/>
    </source>
</evidence>
<evidence type="ECO:0000313" key="3">
    <source>
        <dbReference type="Proteomes" id="UP000784294"/>
    </source>
</evidence>
<feature type="compositionally biased region" description="Basic and acidic residues" evidence="1">
    <location>
        <begin position="1"/>
        <end position="19"/>
    </location>
</feature>
<dbReference type="AlphaFoldDB" id="A0A3S5CVB9"/>
<sequence>MKDERNALFTIQREKRETVHPPTSGYDLGQIQIPNMGGDEGEDYRVMALKPREKNVPRPWHVHEWPRMPLAAEPVPEAALRPGPTPHTSVGPVETIRKSQPTYDISNGQHSVASSPMPSAPRSSGQIHSSQGLVVIPRRQTYSSWQQNQQQQQQYQVLNPQDLTRSRLEDEDGMRTSFHECKSSSSHMGLVTIKWSASSILGSIPAKNQYVKVMEICHRAGISEPSEQAQINDWYEEHSNLYWSILVDAVLEATFFGLVENKIHF</sequence>
<name>A0A3S5CVB9_9PLAT</name>
<feature type="region of interest" description="Disordered" evidence="1">
    <location>
        <begin position="102"/>
        <end position="129"/>
    </location>
</feature>
<protein>
    <submittedName>
        <fullName evidence="2">Uncharacterized protein</fullName>
    </submittedName>
</protein>
<gene>
    <name evidence="2" type="ORF">PXEA_LOCUS35465</name>
</gene>
<reference evidence="2" key="1">
    <citation type="submission" date="2018-11" db="EMBL/GenBank/DDBJ databases">
        <authorList>
            <consortium name="Pathogen Informatics"/>
        </authorList>
    </citation>
    <scope>NUCLEOTIDE SEQUENCE</scope>
</reference>
<keyword evidence="3" id="KW-1185">Reference proteome</keyword>
<dbReference type="EMBL" id="CAAALY010272193">
    <property type="protein sequence ID" value="VEL42025.1"/>
    <property type="molecule type" value="Genomic_DNA"/>
</dbReference>
<organism evidence="2 3">
    <name type="scientific">Protopolystoma xenopodis</name>
    <dbReference type="NCBI Taxonomy" id="117903"/>
    <lineage>
        <taxon>Eukaryota</taxon>
        <taxon>Metazoa</taxon>
        <taxon>Spiralia</taxon>
        <taxon>Lophotrochozoa</taxon>
        <taxon>Platyhelminthes</taxon>
        <taxon>Monogenea</taxon>
        <taxon>Polyopisthocotylea</taxon>
        <taxon>Polystomatidea</taxon>
        <taxon>Polystomatidae</taxon>
        <taxon>Protopolystoma</taxon>
    </lineage>
</organism>
<comment type="caution">
    <text evidence="2">The sequence shown here is derived from an EMBL/GenBank/DDBJ whole genome shotgun (WGS) entry which is preliminary data.</text>
</comment>
<accession>A0A3S5CVB9</accession>
<feature type="compositionally biased region" description="Low complexity" evidence="1">
    <location>
        <begin position="111"/>
        <end position="124"/>
    </location>
</feature>
<dbReference type="Proteomes" id="UP000784294">
    <property type="component" value="Unassembled WGS sequence"/>
</dbReference>
<evidence type="ECO:0000313" key="2">
    <source>
        <dbReference type="EMBL" id="VEL42025.1"/>
    </source>
</evidence>